<evidence type="ECO:0000313" key="2">
    <source>
        <dbReference type="Proteomes" id="UP000190339"/>
    </source>
</evidence>
<dbReference type="STRING" id="561365.SAMN05660866_01043"/>
<name>A0A1T5AK83_9FLAO</name>
<dbReference type="OrthoDB" id="9957515at2"/>
<dbReference type="AlphaFoldDB" id="A0A1T5AK83"/>
<reference evidence="2" key="1">
    <citation type="submission" date="2017-02" db="EMBL/GenBank/DDBJ databases">
        <authorList>
            <person name="Varghese N."/>
            <person name="Submissions S."/>
        </authorList>
    </citation>
    <scope>NUCLEOTIDE SEQUENCE [LARGE SCALE GENOMIC DNA]</scope>
    <source>
        <strain evidence="2">DSM 23546</strain>
    </source>
</reference>
<evidence type="ECO:0000313" key="1">
    <source>
        <dbReference type="EMBL" id="SKB35270.1"/>
    </source>
</evidence>
<sequence length="238" mass="28679">MNYSEHAFWSILNENKKYLLEENDSSNGHEYALRLAYQLSTFETKHCQEFFSILLQKFNSLFSAKHIEVFQLYFLAERFFLNESHYMLGFDDSIKNKESLYDWVFINKYRAFRWTLIAEGQEFYNKFLNDPYSLIELKEIIEYPILDSIFRTKDLVDFYKDLDFEHFNTGTILGRGSLSIVEKHRTMRNITYDGHEETFDDMINNLKDFTELAWVPNTLTKFNDDDRNFIEKRLAQIK</sequence>
<dbReference type="Proteomes" id="UP000190339">
    <property type="component" value="Unassembled WGS sequence"/>
</dbReference>
<proteinExistence type="predicted"/>
<dbReference type="EMBL" id="FUYL01000002">
    <property type="protein sequence ID" value="SKB35270.1"/>
    <property type="molecule type" value="Genomic_DNA"/>
</dbReference>
<protein>
    <submittedName>
        <fullName evidence="1">Uncharacterized protein</fullName>
    </submittedName>
</protein>
<accession>A0A1T5AK83</accession>
<organism evidence="1 2">
    <name type="scientific">Maribacter arcticus</name>
    <dbReference type="NCBI Taxonomy" id="561365"/>
    <lineage>
        <taxon>Bacteria</taxon>
        <taxon>Pseudomonadati</taxon>
        <taxon>Bacteroidota</taxon>
        <taxon>Flavobacteriia</taxon>
        <taxon>Flavobacteriales</taxon>
        <taxon>Flavobacteriaceae</taxon>
        <taxon>Maribacter</taxon>
    </lineage>
</organism>
<keyword evidence="2" id="KW-1185">Reference proteome</keyword>
<dbReference type="RefSeq" id="WP_079511532.1">
    <property type="nucleotide sequence ID" value="NZ_FUYL01000002.1"/>
</dbReference>
<gene>
    <name evidence="1" type="ORF">SAMN05660866_01043</name>
</gene>